<evidence type="ECO:0000256" key="1">
    <source>
        <dbReference type="SAM" id="Coils"/>
    </source>
</evidence>
<dbReference type="GO" id="GO:0003779">
    <property type="term" value="F:actin binding"/>
    <property type="evidence" value="ECO:0007669"/>
    <property type="project" value="TreeGrafter"/>
</dbReference>
<evidence type="ECO:0000313" key="5">
    <source>
        <dbReference type="EMBL" id="PLX18323.1"/>
    </source>
</evidence>
<keyword evidence="1" id="KW-0175">Coiled coil</keyword>
<comment type="caution">
    <text evidence="5">The sequence shown here is derived from an EMBL/GenBank/DDBJ whole genome shotgun (WGS) entry which is preliminary data.</text>
</comment>
<protein>
    <recommendedName>
        <fullName evidence="4">HAMP domain-containing protein</fullName>
    </recommendedName>
</protein>
<dbReference type="InterPro" id="IPR003660">
    <property type="entry name" value="HAMP_dom"/>
</dbReference>
<sequence length="720" mass="83108">MKLSRKIKNKKYRPLFVPHLTLTILFLLLFTSLVAYMVFSIQRGIVYDSFKEKISEKNQLAITLLKGDIPTEDFRAYFNRMFQQDANIKAMVVFNRSMDKIISRYKNDLKPEFFVLPQEIKYTSDIKPADYLLREQIAIKDDQKDKEHYIELYEDFMKNNELSDGIIRIISPAGRKAGQVSFVTVFFYDVSNILNANYYMVKKIIVGTAILAIIHLFMTIFFYFHYISKPLKNFISVARNITRGRFKQKVRYYRNDEFGEFVLNFNNMIDFLWASRLEDRLAHPSTGLPTSASIAEKVDSVIKQEEGAQIAYFYVKNQDDYIHKYGASYGENIMGFVTQTIFNIAYEKDPEFYLAHVTDSIFLGITSAFDISEICRNIIIDFETKVGDFLESSSIKEIPDKKLFLKIVCRNIDQETEINSYKELEKDVNDLKDKFADKSDICFISKHSDEIFALSVNQLLSDEEPTPWVDSESIEESEETDEEPKEPDTSTETEESEEQSLEPEAEEPEAEEPETEEPEAEEPEAEEPEEEEPEAEEPEAEEPEAEEPEAEEPEAEEPEAEEPETEEPETEEPEAEEPEAEEPEAEEPEAEEPEAEEPEAEESVEEITPEKQAEIDEMNKLLEEAAQVSEEMQQDESEVASQESGDEESEPQTDLEEDDDIDEAIKEATNLINQEIDETVMMTDDQLKEMIGEDSEDKVEEAIKRDDILSDDEIKDLLGE</sequence>
<dbReference type="AlphaFoldDB" id="A0A2N5ZI70"/>
<gene>
    <name evidence="5" type="ORF">C0601_04715</name>
</gene>
<dbReference type="PANTHER" id="PTHR13843:SF12">
    <property type="entry name" value="ATPASE F1_V1_A1 COMPLEX ALPHA_BETA SUBUNIT NUCLEOTIDE-BINDING DOMAIN-CONTAINING PROTEIN"/>
    <property type="match status" value="1"/>
</dbReference>
<feature type="region of interest" description="Disordered" evidence="2">
    <location>
        <begin position="462"/>
        <end position="658"/>
    </location>
</feature>
<dbReference type="GO" id="GO:0007165">
    <property type="term" value="P:signal transduction"/>
    <property type="evidence" value="ECO:0007669"/>
    <property type="project" value="InterPro"/>
</dbReference>
<dbReference type="GO" id="GO:0016020">
    <property type="term" value="C:membrane"/>
    <property type="evidence" value="ECO:0007669"/>
    <property type="project" value="InterPro"/>
</dbReference>
<dbReference type="GO" id="GO:0000226">
    <property type="term" value="P:microtubule cytoskeleton organization"/>
    <property type="evidence" value="ECO:0007669"/>
    <property type="project" value="InterPro"/>
</dbReference>
<dbReference type="SUPFAM" id="SSF158472">
    <property type="entry name" value="HAMP domain-like"/>
    <property type="match status" value="1"/>
</dbReference>
<evidence type="ECO:0000256" key="2">
    <source>
        <dbReference type="SAM" id="MobiDB-lite"/>
    </source>
</evidence>
<feature type="domain" description="HAMP" evidence="4">
    <location>
        <begin position="225"/>
        <end position="277"/>
    </location>
</feature>
<evidence type="ECO:0000256" key="3">
    <source>
        <dbReference type="SAM" id="Phobius"/>
    </source>
</evidence>
<feature type="compositionally biased region" description="Acidic residues" evidence="2">
    <location>
        <begin position="632"/>
        <end position="658"/>
    </location>
</feature>
<dbReference type="GO" id="GO:0031114">
    <property type="term" value="P:regulation of microtubule depolymerization"/>
    <property type="evidence" value="ECO:0007669"/>
    <property type="project" value="TreeGrafter"/>
</dbReference>
<proteinExistence type="predicted"/>
<dbReference type="Pfam" id="PF00672">
    <property type="entry name" value="HAMP"/>
    <property type="match status" value="1"/>
</dbReference>
<dbReference type="Proteomes" id="UP000234857">
    <property type="component" value="Unassembled WGS sequence"/>
</dbReference>
<keyword evidence="3" id="KW-0472">Membrane</keyword>
<feature type="transmembrane region" description="Helical" evidence="3">
    <location>
        <begin position="20"/>
        <end position="39"/>
    </location>
</feature>
<dbReference type="SMART" id="SM00304">
    <property type="entry name" value="HAMP"/>
    <property type="match status" value="1"/>
</dbReference>
<dbReference type="PANTHER" id="PTHR13843">
    <property type="entry name" value="MICROTUBULE-ASSOCIATED PROTEIN"/>
    <property type="match status" value="1"/>
</dbReference>
<keyword evidence="3" id="KW-1133">Transmembrane helix</keyword>
<feature type="compositionally biased region" description="Acidic residues" evidence="2">
    <location>
        <begin position="472"/>
        <end position="607"/>
    </location>
</feature>
<name>A0A2N5ZI70_MUIH1</name>
<dbReference type="CDD" id="cd06225">
    <property type="entry name" value="HAMP"/>
    <property type="match status" value="1"/>
</dbReference>
<feature type="region of interest" description="Disordered" evidence="2">
    <location>
        <begin position="691"/>
        <end position="720"/>
    </location>
</feature>
<dbReference type="InterPro" id="IPR026074">
    <property type="entry name" value="MAP1"/>
</dbReference>
<organism evidence="5 6">
    <name type="scientific">Muiribacterium halophilum</name>
    <dbReference type="NCBI Taxonomy" id="2053465"/>
    <lineage>
        <taxon>Bacteria</taxon>
        <taxon>Candidatus Muiribacteriota</taxon>
        <taxon>Candidatus Muiribacteriia</taxon>
        <taxon>Candidatus Muiribacteriales</taxon>
        <taxon>Candidatus Muiribacteriaceae</taxon>
        <taxon>Candidatus Muiribacterium</taxon>
    </lineage>
</organism>
<feature type="coiled-coil region" evidence="1">
    <location>
        <begin position="414"/>
        <end position="441"/>
    </location>
</feature>
<evidence type="ECO:0000259" key="4">
    <source>
        <dbReference type="PROSITE" id="PS50885"/>
    </source>
</evidence>
<dbReference type="PROSITE" id="PS50885">
    <property type="entry name" value="HAMP"/>
    <property type="match status" value="1"/>
</dbReference>
<dbReference type="GO" id="GO:0005874">
    <property type="term" value="C:microtubule"/>
    <property type="evidence" value="ECO:0007669"/>
    <property type="project" value="InterPro"/>
</dbReference>
<evidence type="ECO:0000313" key="6">
    <source>
        <dbReference type="Proteomes" id="UP000234857"/>
    </source>
</evidence>
<dbReference type="GO" id="GO:0005875">
    <property type="term" value="C:microtubule associated complex"/>
    <property type="evidence" value="ECO:0007669"/>
    <property type="project" value="TreeGrafter"/>
</dbReference>
<dbReference type="EMBL" id="PKTG01000064">
    <property type="protein sequence ID" value="PLX18323.1"/>
    <property type="molecule type" value="Genomic_DNA"/>
</dbReference>
<keyword evidence="3" id="KW-0812">Transmembrane</keyword>
<feature type="compositionally biased region" description="Basic and acidic residues" evidence="2">
    <location>
        <begin position="608"/>
        <end position="623"/>
    </location>
</feature>
<reference evidence="5 6" key="1">
    <citation type="submission" date="2017-11" db="EMBL/GenBank/DDBJ databases">
        <title>Genome-resolved metagenomics identifies genetic mobility, metabolic interactions, and unexpected diversity in perchlorate-reducing communities.</title>
        <authorList>
            <person name="Barnum T.P."/>
            <person name="Figueroa I.A."/>
            <person name="Carlstrom C.I."/>
            <person name="Lucas L.N."/>
            <person name="Engelbrektson A.L."/>
            <person name="Coates J.D."/>
        </authorList>
    </citation>
    <scope>NUCLEOTIDE SEQUENCE [LARGE SCALE GENOMIC DNA]</scope>
    <source>
        <strain evidence="5">BM706</strain>
    </source>
</reference>
<feature type="transmembrane region" description="Helical" evidence="3">
    <location>
        <begin position="204"/>
        <end position="226"/>
    </location>
</feature>
<accession>A0A2N5ZI70</accession>
<dbReference type="GO" id="GO:0005829">
    <property type="term" value="C:cytosol"/>
    <property type="evidence" value="ECO:0007669"/>
    <property type="project" value="TreeGrafter"/>
</dbReference>
<dbReference type="Gene3D" id="6.10.340.10">
    <property type="match status" value="1"/>
</dbReference>
<dbReference type="GO" id="GO:0008017">
    <property type="term" value="F:microtubule binding"/>
    <property type="evidence" value="ECO:0007669"/>
    <property type="project" value="InterPro"/>
</dbReference>